<evidence type="ECO:0000256" key="1">
    <source>
        <dbReference type="SAM" id="Phobius"/>
    </source>
</evidence>
<evidence type="ECO:0000313" key="2">
    <source>
        <dbReference type="EMBL" id="XDT71519.1"/>
    </source>
</evidence>
<organism evidence="2">
    <name type="scientific">Thermohahella caldifontis</name>
    <dbReference type="NCBI Taxonomy" id="3142973"/>
    <lineage>
        <taxon>Bacteria</taxon>
        <taxon>Pseudomonadati</taxon>
        <taxon>Pseudomonadota</taxon>
        <taxon>Gammaproteobacteria</taxon>
        <taxon>Oceanospirillales</taxon>
        <taxon>Hahellaceae</taxon>
        <taxon>Thermohahella</taxon>
    </lineage>
</organism>
<sequence length="129" mass="13994">MSLAVLYLPYALLLNGGLALLIRLGGLCRNEGRKLASRCLVLSVAEAMLFPAGLLVVEWIPRTKISDLALWSWAGIALIGITASLVRKLPPVSDCHISWPLALTCAVLAELPHAYIALYVYAYSTARFV</sequence>
<reference evidence="2" key="1">
    <citation type="submission" date="2024-05" db="EMBL/GenBank/DDBJ databases">
        <title>Genome sequencing of novel strain.</title>
        <authorList>
            <person name="Ganbat D."/>
            <person name="Ganbat S."/>
            <person name="Lee S.-J."/>
        </authorList>
    </citation>
    <scope>NUCLEOTIDE SEQUENCE</scope>
    <source>
        <strain evidence="2">SMD15-11</strain>
    </source>
</reference>
<keyword evidence="1" id="KW-0472">Membrane</keyword>
<feature type="transmembrane region" description="Helical" evidence="1">
    <location>
        <begin position="98"/>
        <end position="122"/>
    </location>
</feature>
<feature type="transmembrane region" description="Helical" evidence="1">
    <location>
        <begin position="68"/>
        <end position="86"/>
    </location>
</feature>
<keyword evidence="1" id="KW-0812">Transmembrane</keyword>
<gene>
    <name evidence="2" type="ORF">AAIA72_11970</name>
</gene>
<dbReference type="KEGG" id="tcd:AAIA72_11970"/>
<dbReference type="EMBL" id="CP154858">
    <property type="protein sequence ID" value="XDT71519.1"/>
    <property type="molecule type" value="Genomic_DNA"/>
</dbReference>
<protein>
    <submittedName>
        <fullName evidence="2">Uncharacterized protein</fullName>
    </submittedName>
</protein>
<dbReference type="RefSeq" id="WP_369600555.1">
    <property type="nucleotide sequence ID" value="NZ_CP154858.1"/>
</dbReference>
<proteinExistence type="predicted"/>
<keyword evidence="1" id="KW-1133">Transmembrane helix</keyword>
<accession>A0AB39UTT0</accession>
<feature type="transmembrane region" description="Helical" evidence="1">
    <location>
        <begin position="35"/>
        <end position="56"/>
    </location>
</feature>
<dbReference type="AlphaFoldDB" id="A0AB39UTT0"/>
<name>A0AB39UTT0_9GAMM</name>